<evidence type="ECO:0000313" key="2">
    <source>
        <dbReference type="Proteomes" id="UP000821845"/>
    </source>
</evidence>
<dbReference type="EMBL" id="CM023482">
    <property type="protein sequence ID" value="KAH6938739.1"/>
    <property type="molecule type" value="Genomic_DNA"/>
</dbReference>
<sequence length="541" mass="60088">MPVLPARPPLRRRPLAWVAPTSPDGAALVRGGFLTTSAVAPAHAVSEGRDSLHYRGRHSFNQSGSQRRIYTSEFKGAKRDKSPTAPQRMYSPSRHGTRPFEVHSSSLREQLATKSMEHGGSTQEFARLTPSNLARYQMYLSRTEDSASSIEEVVRTRSGRTLRMRPTRCRLQERPRKKRHVLQSMARPLKKWLIRHRDKPYPSKAEKLALALGSHMTLEQVSNWFANARRRLKNTVYVPGMNWGDRIRQYNNFISGNTEPLSISSDDSIWDSDCGQRGGGADDGLIEEQGSSTLQGLAREGHARVQLFEHSYSATALEQKGQVSAKRGTHSAMASMTMPRSKRLRCIDGDGGPGSKRLRPSCYSESPSENDSDDESTTVGDGVEPSQAATSTTPERRQLAGPSQASPSGVKRRLSDSEESSERMPAFKKYKTSMLLRYISDDLQDPPEGKTASSVQSPSKPSPPTAKQPSKEQQQHVCMAKPEKAVVQGQRQAAKRRKHTNEPSSAASFRWTEIEAAEALTHLSQSSALCWTQQPQQQRVS</sequence>
<proteinExistence type="predicted"/>
<accession>A0ACB7T1F5</accession>
<reference evidence="1" key="1">
    <citation type="submission" date="2020-05" db="EMBL/GenBank/DDBJ databases">
        <title>Large-scale comparative analyses of tick genomes elucidate their genetic diversity and vector capacities.</title>
        <authorList>
            <person name="Jia N."/>
            <person name="Wang J."/>
            <person name="Shi W."/>
            <person name="Du L."/>
            <person name="Sun Y."/>
            <person name="Zhan W."/>
            <person name="Jiang J."/>
            <person name="Wang Q."/>
            <person name="Zhang B."/>
            <person name="Ji P."/>
            <person name="Sakyi L.B."/>
            <person name="Cui X."/>
            <person name="Yuan T."/>
            <person name="Jiang B."/>
            <person name="Yang W."/>
            <person name="Lam T.T.-Y."/>
            <person name="Chang Q."/>
            <person name="Ding S."/>
            <person name="Wang X."/>
            <person name="Zhu J."/>
            <person name="Ruan X."/>
            <person name="Zhao L."/>
            <person name="Wei J."/>
            <person name="Que T."/>
            <person name="Du C."/>
            <person name="Cheng J."/>
            <person name="Dai P."/>
            <person name="Han X."/>
            <person name="Huang E."/>
            <person name="Gao Y."/>
            <person name="Liu J."/>
            <person name="Shao H."/>
            <person name="Ye R."/>
            <person name="Li L."/>
            <person name="Wei W."/>
            <person name="Wang X."/>
            <person name="Wang C."/>
            <person name="Yang T."/>
            <person name="Huo Q."/>
            <person name="Li W."/>
            <person name="Guo W."/>
            <person name="Chen H."/>
            <person name="Zhou L."/>
            <person name="Ni X."/>
            <person name="Tian J."/>
            <person name="Zhou Y."/>
            <person name="Sheng Y."/>
            <person name="Liu T."/>
            <person name="Pan Y."/>
            <person name="Xia L."/>
            <person name="Li J."/>
            <person name="Zhao F."/>
            <person name="Cao W."/>
        </authorList>
    </citation>
    <scope>NUCLEOTIDE SEQUENCE</scope>
    <source>
        <strain evidence="1">Hyas-2018</strain>
    </source>
</reference>
<name>A0ACB7T1F5_HYAAI</name>
<protein>
    <submittedName>
        <fullName evidence="1">Uncharacterized protein</fullName>
    </submittedName>
</protein>
<gene>
    <name evidence="1" type="ORF">HPB50_012220</name>
</gene>
<evidence type="ECO:0000313" key="1">
    <source>
        <dbReference type="EMBL" id="KAH6938739.1"/>
    </source>
</evidence>
<dbReference type="Proteomes" id="UP000821845">
    <property type="component" value="Chromosome 2"/>
</dbReference>
<comment type="caution">
    <text evidence="1">The sequence shown here is derived from an EMBL/GenBank/DDBJ whole genome shotgun (WGS) entry which is preliminary data.</text>
</comment>
<organism evidence="1 2">
    <name type="scientific">Hyalomma asiaticum</name>
    <name type="common">Tick</name>
    <dbReference type="NCBI Taxonomy" id="266040"/>
    <lineage>
        <taxon>Eukaryota</taxon>
        <taxon>Metazoa</taxon>
        <taxon>Ecdysozoa</taxon>
        <taxon>Arthropoda</taxon>
        <taxon>Chelicerata</taxon>
        <taxon>Arachnida</taxon>
        <taxon>Acari</taxon>
        <taxon>Parasitiformes</taxon>
        <taxon>Ixodida</taxon>
        <taxon>Ixodoidea</taxon>
        <taxon>Ixodidae</taxon>
        <taxon>Hyalomminae</taxon>
        <taxon>Hyalomma</taxon>
    </lineage>
</organism>
<keyword evidence="2" id="KW-1185">Reference proteome</keyword>